<comment type="subcellular location">
    <subcellularLocation>
        <location evidence="1">Cell envelope</location>
    </subcellularLocation>
</comment>
<evidence type="ECO:0000256" key="1">
    <source>
        <dbReference type="ARBA" id="ARBA00004196"/>
    </source>
</evidence>
<feature type="domain" description="Di-haem cytochrome c peroxidase" evidence="4">
    <location>
        <begin position="32"/>
        <end position="178"/>
    </location>
</feature>
<sequence length="314" mass="34559">MSLLLLCTPVFAMNLSSEPISPVPTDNRFNPDKVSLGRTLFHDPRLSSDNSISCASCHNLKQGGADDAKVSVGVRGEPGTANTPTVFNSSLNFVQFWNGRAADLTEQVNGPVHNPVEMDANWPLIVSRLSQDPAMGQRFEALYPDGVNEANIRDAITEFERSLLTLNAPFDRWLRGEESALSDEQKTGYRLFKSYGCISCHQGTNVGGNMYAPFGAVKDIADYFSERGTSLTETDLGRYSATNDTADRYLFKVPSLRLASLTSPYFHDGSVKELESAIKIMGRFQLGREIPAEHITAISSFIESLQGNHPELNR</sequence>
<dbReference type="Gene3D" id="1.10.760.10">
    <property type="entry name" value="Cytochrome c-like domain"/>
    <property type="match status" value="2"/>
</dbReference>
<dbReference type="InterPro" id="IPR026259">
    <property type="entry name" value="MauG/Cytc_peroxidase"/>
</dbReference>
<dbReference type="Pfam" id="PF03150">
    <property type="entry name" value="CCP_MauG"/>
    <property type="match status" value="1"/>
</dbReference>
<dbReference type="EMBL" id="CP073344">
    <property type="protein sequence ID" value="UTW03964.1"/>
    <property type="molecule type" value="Genomic_DNA"/>
</dbReference>
<keyword evidence="6" id="KW-1185">Reference proteome</keyword>
<dbReference type="PIRSF" id="PIRSF000294">
    <property type="entry name" value="Cytochrome-c_peroxidase"/>
    <property type="match status" value="1"/>
</dbReference>
<proteinExistence type="predicted"/>
<gene>
    <name evidence="5" type="ORF">KDX31_02740</name>
</gene>
<evidence type="ECO:0000313" key="5">
    <source>
        <dbReference type="EMBL" id="UTW03964.1"/>
    </source>
</evidence>
<dbReference type="InterPro" id="IPR036909">
    <property type="entry name" value="Cyt_c-like_dom_sf"/>
</dbReference>
<keyword evidence="3" id="KW-0560">Oxidoreductase</keyword>
<dbReference type="Proteomes" id="UP001059950">
    <property type="component" value="Chromosome"/>
</dbReference>
<evidence type="ECO:0000313" key="6">
    <source>
        <dbReference type="Proteomes" id="UP001059950"/>
    </source>
</evidence>
<organism evidence="5 6">
    <name type="scientific">Amphritea atlantica</name>
    <dbReference type="NCBI Taxonomy" id="355243"/>
    <lineage>
        <taxon>Bacteria</taxon>
        <taxon>Pseudomonadati</taxon>
        <taxon>Pseudomonadota</taxon>
        <taxon>Gammaproteobacteria</taxon>
        <taxon>Oceanospirillales</taxon>
        <taxon>Oceanospirillaceae</taxon>
        <taxon>Amphritea</taxon>
    </lineage>
</organism>
<evidence type="ECO:0000259" key="4">
    <source>
        <dbReference type="Pfam" id="PF03150"/>
    </source>
</evidence>
<dbReference type="PANTHER" id="PTHR30600:SF7">
    <property type="entry name" value="CYTOCHROME C PEROXIDASE-RELATED"/>
    <property type="match status" value="1"/>
</dbReference>
<evidence type="ECO:0000256" key="2">
    <source>
        <dbReference type="ARBA" id="ARBA00022729"/>
    </source>
</evidence>
<dbReference type="InterPro" id="IPR004852">
    <property type="entry name" value="Di-haem_cyt_c_peroxidsae"/>
</dbReference>
<name>A0ABY5GXF7_9GAMM</name>
<dbReference type="InterPro" id="IPR051395">
    <property type="entry name" value="Cytochrome_c_Peroxidase/MauG"/>
</dbReference>
<dbReference type="SUPFAM" id="SSF46626">
    <property type="entry name" value="Cytochrome c"/>
    <property type="match status" value="2"/>
</dbReference>
<reference evidence="5" key="1">
    <citation type="submission" date="2021-04" db="EMBL/GenBank/DDBJ databases">
        <title>Oceanospirillales bacteria with DddD are important DMSP degraders in coastal seawater.</title>
        <authorList>
            <person name="Liu J."/>
        </authorList>
    </citation>
    <scope>NUCLEOTIDE SEQUENCE</scope>
    <source>
        <strain evidence="5">GY6</strain>
    </source>
</reference>
<keyword evidence="2" id="KW-0732">Signal</keyword>
<accession>A0ABY5GXF7</accession>
<evidence type="ECO:0000256" key="3">
    <source>
        <dbReference type="ARBA" id="ARBA00023002"/>
    </source>
</evidence>
<dbReference type="PANTHER" id="PTHR30600">
    <property type="entry name" value="CYTOCHROME C PEROXIDASE-RELATED"/>
    <property type="match status" value="1"/>
</dbReference>
<protein>
    <submittedName>
        <fullName evidence="5">Cytochrome B6</fullName>
    </submittedName>
</protein>